<proteinExistence type="predicted"/>
<reference evidence="2 3" key="1">
    <citation type="submission" date="2018-03" db="EMBL/GenBank/DDBJ databases">
        <title>Genomic Encyclopedia of Type Strains, Phase III (KMG-III): the genomes of soil and plant-associated and newly described type strains.</title>
        <authorList>
            <person name="Whitman W."/>
        </authorList>
    </citation>
    <scope>NUCLEOTIDE SEQUENCE [LARGE SCALE GENOMIC DNA]</scope>
    <source>
        <strain evidence="2 3">CGMCC 1.9313</strain>
    </source>
</reference>
<dbReference type="AlphaFoldDB" id="A0A2T0TR05"/>
<dbReference type="OrthoDB" id="755226at2"/>
<evidence type="ECO:0000313" key="3">
    <source>
        <dbReference type="Proteomes" id="UP000238034"/>
    </source>
</evidence>
<evidence type="ECO:0000313" key="2">
    <source>
        <dbReference type="EMBL" id="PRY48106.1"/>
    </source>
</evidence>
<accession>A0A2T0TR05</accession>
<keyword evidence="1" id="KW-0175">Coiled coil</keyword>
<comment type="caution">
    <text evidence="2">The sequence shown here is derived from an EMBL/GenBank/DDBJ whole genome shotgun (WGS) entry which is preliminary data.</text>
</comment>
<organism evidence="2 3">
    <name type="scientific">Arcticibacter pallidicorallinus</name>
    <dbReference type="NCBI Taxonomy" id="1259464"/>
    <lineage>
        <taxon>Bacteria</taxon>
        <taxon>Pseudomonadati</taxon>
        <taxon>Bacteroidota</taxon>
        <taxon>Sphingobacteriia</taxon>
        <taxon>Sphingobacteriales</taxon>
        <taxon>Sphingobacteriaceae</taxon>
        <taxon>Arcticibacter</taxon>
    </lineage>
</organism>
<dbReference type="RefSeq" id="WP_106295620.1">
    <property type="nucleotide sequence ID" value="NZ_PVTH01000016.1"/>
</dbReference>
<keyword evidence="3" id="KW-1185">Reference proteome</keyword>
<name>A0A2T0TR05_9SPHI</name>
<dbReference type="EMBL" id="PVTH01000016">
    <property type="protein sequence ID" value="PRY48106.1"/>
    <property type="molecule type" value="Genomic_DNA"/>
</dbReference>
<gene>
    <name evidence="2" type="ORF">B0I27_11640</name>
</gene>
<protein>
    <submittedName>
        <fullName evidence="2">Uncharacterized protein</fullName>
    </submittedName>
</protein>
<dbReference type="Proteomes" id="UP000238034">
    <property type="component" value="Unassembled WGS sequence"/>
</dbReference>
<sequence>MPFLASMAQTNIYESNGKVGIGTSQPLNMLDVNGNIGLATALIPMSINSENAGSYAPLLNFSLNFRESNLNPSYVGAAFRLDSRSNFPLYQWLIRPPGQAFEQEVVAMALTRDGNLGIGTGTPQERLSVNGMIRAKEVKIEVSNWPDYVFEQAYSLPTLAELKAYVYHNKRLPEVPSASEVAEKGIDIGAMNARLLKKIEELTLYLFEKDEEIRRSNERIEAIEKKLNKTNSN</sequence>
<feature type="coiled-coil region" evidence="1">
    <location>
        <begin position="206"/>
        <end position="233"/>
    </location>
</feature>
<evidence type="ECO:0000256" key="1">
    <source>
        <dbReference type="SAM" id="Coils"/>
    </source>
</evidence>